<keyword evidence="3" id="KW-1185">Reference proteome</keyword>
<proteinExistence type="predicted"/>
<evidence type="ECO:0000313" key="2">
    <source>
        <dbReference type="EMBL" id="MBE1489508.1"/>
    </source>
</evidence>
<keyword evidence="2" id="KW-0808">Transferase</keyword>
<keyword evidence="2" id="KW-0489">Methyltransferase</keyword>
<organism evidence="2 3">
    <name type="scientific">Plantactinospora soyae</name>
    <dbReference type="NCBI Taxonomy" id="1544732"/>
    <lineage>
        <taxon>Bacteria</taxon>
        <taxon>Bacillati</taxon>
        <taxon>Actinomycetota</taxon>
        <taxon>Actinomycetes</taxon>
        <taxon>Micromonosporales</taxon>
        <taxon>Micromonosporaceae</taxon>
        <taxon>Plantactinospora</taxon>
    </lineage>
</organism>
<dbReference type="GO" id="GO:0008168">
    <property type="term" value="F:methyltransferase activity"/>
    <property type="evidence" value="ECO:0007669"/>
    <property type="project" value="UniProtKB-KW"/>
</dbReference>
<gene>
    <name evidence="2" type="ORF">H4W31_005146</name>
</gene>
<dbReference type="Pfam" id="PF13649">
    <property type="entry name" value="Methyltransf_25"/>
    <property type="match status" value="1"/>
</dbReference>
<dbReference type="SUPFAM" id="SSF53335">
    <property type="entry name" value="S-adenosyl-L-methionine-dependent methyltransferases"/>
    <property type="match status" value="1"/>
</dbReference>
<dbReference type="InterPro" id="IPR041698">
    <property type="entry name" value="Methyltransf_25"/>
</dbReference>
<evidence type="ECO:0000259" key="1">
    <source>
        <dbReference type="Pfam" id="PF13649"/>
    </source>
</evidence>
<dbReference type="AlphaFoldDB" id="A0A927R1A2"/>
<name>A0A927R1A2_9ACTN</name>
<accession>A0A927R1A2</accession>
<reference evidence="2" key="1">
    <citation type="submission" date="2020-10" db="EMBL/GenBank/DDBJ databases">
        <title>Sequencing the genomes of 1000 actinobacteria strains.</title>
        <authorList>
            <person name="Klenk H.-P."/>
        </authorList>
    </citation>
    <scope>NUCLEOTIDE SEQUENCE</scope>
    <source>
        <strain evidence="2">DSM 46832</strain>
    </source>
</reference>
<dbReference type="GO" id="GO:0032259">
    <property type="term" value="P:methylation"/>
    <property type="evidence" value="ECO:0007669"/>
    <property type="project" value="UniProtKB-KW"/>
</dbReference>
<dbReference type="Gene3D" id="3.40.50.150">
    <property type="entry name" value="Vaccinia Virus protein VP39"/>
    <property type="match status" value="1"/>
</dbReference>
<dbReference type="RefSeq" id="WP_192768976.1">
    <property type="nucleotide sequence ID" value="NZ_JADBEB010000001.1"/>
</dbReference>
<dbReference type="CDD" id="cd02440">
    <property type="entry name" value="AdoMet_MTases"/>
    <property type="match status" value="1"/>
</dbReference>
<dbReference type="InterPro" id="IPR050508">
    <property type="entry name" value="Methyltransf_Superfamily"/>
</dbReference>
<protein>
    <submittedName>
        <fullName evidence="2">SAM-dependent methyltransferase</fullName>
    </submittedName>
</protein>
<dbReference type="InterPro" id="IPR029063">
    <property type="entry name" value="SAM-dependent_MTases_sf"/>
</dbReference>
<evidence type="ECO:0000313" key="3">
    <source>
        <dbReference type="Proteomes" id="UP000649753"/>
    </source>
</evidence>
<dbReference type="PANTHER" id="PTHR42912">
    <property type="entry name" value="METHYLTRANSFERASE"/>
    <property type="match status" value="1"/>
</dbReference>
<dbReference type="Proteomes" id="UP000649753">
    <property type="component" value="Unassembled WGS sequence"/>
</dbReference>
<sequence>MTLMTDNQFNDFFETYAGNVEGFYEASYWRLADELIKELIRRHIGPASGDRVLDAGGGTGRWGAWLADEFHAKVTVADKSAAMLAEAQRQVPDGVRLVHCDLEDAPELADAEFDAVISTYGVLSFLDDPTAAFATLARVLRPGATGLLMSHSLSNALSSKACRDGAGAAELRALLETHVVQWSPTVPPLRVYSSAELTDLATGAGFEVQAMFGVTSIVHPGPEDFGYPYHGISAVSRALADETYFRTALDLELAASEQGCWAERGTNLMIKVRKPT</sequence>
<feature type="domain" description="Methyltransferase" evidence="1">
    <location>
        <begin position="52"/>
        <end position="143"/>
    </location>
</feature>
<dbReference type="EMBL" id="JADBEB010000001">
    <property type="protein sequence ID" value="MBE1489508.1"/>
    <property type="molecule type" value="Genomic_DNA"/>
</dbReference>
<comment type="caution">
    <text evidence="2">The sequence shown here is derived from an EMBL/GenBank/DDBJ whole genome shotgun (WGS) entry which is preliminary data.</text>
</comment>
<dbReference type="PANTHER" id="PTHR42912:SF94">
    <property type="entry name" value="METHYLTRANSFERASE TYPE 11 DOMAIN-CONTAINING PROTEIN"/>
    <property type="match status" value="1"/>
</dbReference>